<dbReference type="PANTHER" id="PTHR11022:SF41">
    <property type="entry name" value="PEPTIDOGLYCAN-RECOGNITION PROTEIN LC-RELATED"/>
    <property type="match status" value="1"/>
</dbReference>
<keyword evidence="3" id="KW-0732">Signal</keyword>
<dbReference type="InterPro" id="IPR002502">
    <property type="entry name" value="Amidase_domain"/>
</dbReference>
<feature type="signal peptide" evidence="3">
    <location>
        <begin position="1"/>
        <end position="21"/>
    </location>
</feature>
<keyword evidence="7" id="KW-1185">Reference proteome</keyword>
<dbReference type="CDD" id="cd06583">
    <property type="entry name" value="PGRP"/>
    <property type="match status" value="1"/>
</dbReference>
<dbReference type="InterPro" id="IPR036505">
    <property type="entry name" value="Amidase/PGRP_sf"/>
</dbReference>
<protein>
    <submittedName>
        <fullName evidence="6">N-acetylmuramoyl-L-alanine amidase</fullName>
        <ecNumber evidence="6">3.5.1.28</ecNumber>
    </submittedName>
</protein>
<sequence length="594" mass="62854">MTTTRRRPLLLALAGGTAAVAGIGTAARTGLIGGGGDPAGGARLELSSGDMGVESLTLPLDDRVLVEGASPGGGLGGSSARRGTGKLATTTYSMVGFTWTRGEAEPVLELSVRRGSAWEPWSRVPGSHESPDPGTGEIGSVVGSELVWVGPTDGVRVRVVGERPSDLALVLLHPTPLPGDEAALDDADDSEVQPLGRTSARTSAEVRVPRPNIRNRRAWGANEDLRDKPPSYITTVQQVHVHHTVNSNSYAAEDVPALIRGMYAYHTQSLGWSDIGYNFLVDRFGRIWTGRAGGAAKNVRGAHTLGFNHNSAGISVIGNFDQVKPPSAVIAAIARVAAWKLDQYDRDPLGRTTVVSEGSDKFRSGRSVTLPVIDGHRDTNDTSCPGSHLYAALPAIRQKTKTRIDNFRTRETAVAITAPFTASGRVVFGQRLVVRPGTWTPAEATPTYTWLRDGEPIGGARGEDYNVRRGDVGSRISVRVDLAAPGSAPASQTVSWPSRGRSNVDLVVRAAGRKGRALISVVATAPALPSGHPEGPVTVKVAGKTLTLRLREGRAERLVRGLEPGTYDVRAVFEPTAVAARARATDTVRVKPLD</sequence>
<evidence type="ECO:0000256" key="3">
    <source>
        <dbReference type="SAM" id="SignalP"/>
    </source>
</evidence>
<dbReference type="InterPro" id="IPR015510">
    <property type="entry name" value="PGRP"/>
</dbReference>
<dbReference type="PANTHER" id="PTHR11022">
    <property type="entry name" value="PEPTIDOGLYCAN RECOGNITION PROTEIN"/>
    <property type="match status" value="1"/>
</dbReference>
<name>A0ABT8FKD7_9ACTN</name>
<dbReference type="EMBL" id="JAUHJQ010000009">
    <property type="protein sequence ID" value="MDN4174986.1"/>
    <property type="molecule type" value="Genomic_DNA"/>
</dbReference>
<dbReference type="Gene3D" id="2.60.40.2700">
    <property type="match status" value="1"/>
</dbReference>
<dbReference type="InterPro" id="IPR006619">
    <property type="entry name" value="PGRP_domain_met/bac"/>
</dbReference>
<evidence type="ECO:0000313" key="6">
    <source>
        <dbReference type="EMBL" id="MDN4174986.1"/>
    </source>
</evidence>
<dbReference type="Proteomes" id="UP001168620">
    <property type="component" value="Unassembled WGS sequence"/>
</dbReference>
<dbReference type="EC" id="3.5.1.28" evidence="6"/>
<accession>A0ABT8FKD7</accession>
<dbReference type="GO" id="GO:0008745">
    <property type="term" value="F:N-acetylmuramoyl-L-alanine amidase activity"/>
    <property type="evidence" value="ECO:0007669"/>
    <property type="project" value="UniProtKB-EC"/>
</dbReference>
<feature type="domain" description="Peptidoglycan recognition protein family" evidence="5">
    <location>
        <begin position="211"/>
        <end position="359"/>
    </location>
</feature>
<feature type="region of interest" description="Disordered" evidence="2">
    <location>
        <begin position="184"/>
        <end position="206"/>
    </location>
</feature>
<feature type="chain" id="PRO_5047178000" evidence="3">
    <location>
        <begin position="22"/>
        <end position="594"/>
    </location>
</feature>
<reference evidence="6" key="1">
    <citation type="submission" date="2023-06" db="EMBL/GenBank/DDBJ databases">
        <title>Draft genome sequence of Nocardioides sp. SOB77.</title>
        <authorList>
            <person name="Zhang G."/>
        </authorList>
    </citation>
    <scope>NUCLEOTIDE SEQUENCE</scope>
    <source>
        <strain evidence="6">SOB77</strain>
    </source>
</reference>
<evidence type="ECO:0000256" key="1">
    <source>
        <dbReference type="ARBA" id="ARBA00007553"/>
    </source>
</evidence>
<comment type="similarity">
    <text evidence="1">Belongs to the N-acetylmuramoyl-L-alanine amidase 2 family.</text>
</comment>
<organism evidence="6 7">
    <name type="scientific">Nocardioides oceani</name>
    <dbReference type="NCBI Taxonomy" id="3058369"/>
    <lineage>
        <taxon>Bacteria</taxon>
        <taxon>Bacillati</taxon>
        <taxon>Actinomycetota</taxon>
        <taxon>Actinomycetes</taxon>
        <taxon>Propionibacteriales</taxon>
        <taxon>Nocardioidaceae</taxon>
        <taxon>Nocardioides</taxon>
    </lineage>
</organism>
<keyword evidence="6" id="KW-0378">Hydrolase</keyword>
<comment type="caution">
    <text evidence="6">The sequence shown here is derived from an EMBL/GenBank/DDBJ whole genome shotgun (WGS) entry which is preliminary data.</text>
</comment>
<proteinExistence type="inferred from homology"/>
<evidence type="ECO:0000259" key="4">
    <source>
        <dbReference type="SMART" id="SM00644"/>
    </source>
</evidence>
<dbReference type="SMART" id="SM00701">
    <property type="entry name" value="PGRP"/>
    <property type="match status" value="1"/>
</dbReference>
<gene>
    <name evidence="6" type="ORF">QWY28_18630</name>
</gene>
<evidence type="ECO:0000313" key="7">
    <source>
        <dbReference type="Proteomes" id="UP001168620"/>
    </source>
</evidence>
<feature type="domain" description="N-acetylmuramoyl-L-alanine amidase" evidence="4">
    <location>
        <begin position="225"/>
        <end position="386"/>
    </location>
</feature>
<dbReference type="Gene3D" id="3.40.80.10">
    <property type="entry name" value="Peptidoglycan recognition protein-like"/>
    <property type="match status" value="1"/>
</dbReference>
<dbReference type="RefSeq" id="WP_300954091.1">
    <property type="nucleotide sequence ID" value="NZ_JAUHJQ010000009.1"/>
</dbReference>
<dbReference type="Pfam" id="PF01510">
    <property type="entry name" value="Amidase_2"/>
    <property type="match status" value="1"/>
</dbReference>
<dbReference type="SMART" id="SM00644">
    <property type="entry name" value="Ami_2"/>
    <property type="match status" value="1"/>
</dbReference>
<evidence type="ECO:0000256" key="2">
    <source>
        <dbReference type="SAM" id="MobiDB-lite"/>
    </source>
</evidence>
<evidence type="ECO:0000259" key="5">
    <source>
        <dbReference type="SMART" id="SM00701"/>
    </source>
</evidence>
<dbReference type="SUPFAM" id="SSF55846">
    <property type="entry name" value="N-acetylmuramoyl-L-alanine amidase-like"/>
    <property type="match status" value="1"/>
</dbReference>